<dbReference type="PANTHER" id="PTHR32552">
    <property type="entry name" value="FERRICHROME IRON RECEPTOR-RELATED"/>
    <property type="match status" value="1"/>
</dbReference>
<evidence type="ECO:0000256" key="1">
    <source>
        <dbReference type="ARBA" id="ARBA00004571"/>
    </source>
</evidence>
<keyword evidence="16" id="KW-0675">Receptor</keyword>
<organism evidence="16 17">
    <name type="scientific">Pseudomonas kuykendallii</name>
    <dbReference type="NCBI Taxonomy" id="1007099"/>
    <lineage>
        <taxon>Bacteria</taxon>
        <taxon>Pseudomonadati</taxon>
        <taxon>Pseudomonadota</taxon>
        <taxon>Gammaproteobacteria</taxon>
        <taxon>Pseudomonadales</taxon>
        <taxon>Pseudomonadaceae</taxon>
        <taxon>Pseudomonas</taxon>
    </lineage>
</organism>
<dbReference type="PROSITE" id="PS01156">
    <property type="entry name" value="TONB_DEPENDENT_REC_2"/>
    <property type="match status" value="1"/>
</dbReference>
<keyword evidence="7" id="KW-0408">Iron</keyword>
<evidence type="ECO:0000256" key="6">
    <source>
        <dbReference type="ARBA" id="ARBA00022729"/>
    </source>
</evidence>
<dbReference type="Gene3D" id="2.170.130.10">
    <property type="entry name" value="TonB-dependent receptor, plug domain"/>
    <property type="match status" value="1"/>
</dbReference>
<keyword evidence="9" id="KW-0798">TonB box</keyword>
<proteinExistence type="inferred from homology"/>
<dbReference type="PROSITE" id="PS52016">
    <property type="entry name" value="TONB_DEPENDENT_REC_3"/>
    <property type="match status" value="1"/>
</dbReference>
<dbReference type="PANTHER" id="PTHR32552:SF68">
    <property type="entry name" value="FERRICHROME OUTER MEMBRANE TRANSPORTER_PHAGE RECEPTOR"/>
    <property type="match status" value="1"/>
</dbReference>
<keyword evidence="3 12" id="KW-1134">Transmembrane beta strand</keyword>
<dbReference type="Proteomes" id="UP000249198">
    <property type="component" value="Unassembled WGS sequence"/>
</dbReference>
<evidence type="ECO:0000256" key="2">
    <source>
        <dbReference type="ARBA" id="ARBA00022448"/>
    </source>
</evidence>
<dbReference type="SUPFAM" id="SSF56935">
    <property type="entry name" value="Porins"/>
    <property type="match status" value="1"/>
</dbReference>
<dbReference type="Gene3D" id="2.40.170.20">
    <property type="entry name" value="TonB-dependent receptor, beta-barrel domain"/>
    <property type="match status" value="1"/>
</dbReference>
<dbReference type="EMBL" id="QFOH01000004">
    <property type="protein sequence ID" value="PZP25850.1"/>
    <property type="molecule type" value="Genomic_DNA"/>
</dbReference>
<keyword evidence="2 12" id="KW-0813">Transport</keyword>
<accession>A0A2W5DBT9</accession>
<dbReference type="InterPro" id="IPR039426">
    <property type="entry name" value="TonB-dep_rcpt-like"/>
</dbReference>
<dbReference type="InterPro" id="IPR010917">
    <property type="entry name" value="TonB_rcpt_CS"/>
</dbReference>
<evidence type="ECO:0000256" key="11">
    <source>
        <dbReference type="ARBA" id="ARBA00023237"/>
    </source>
</evidence>
<dbReference type="GO" id="GO:0009279">
    <property type="term" value="C:cell outer membrane"/>
    <property type="evidence" value="ECO:0007669"/>
    <property type="project" value="UniProtKB-SubCell"/>
</dbReference>
<sequence length="830" mass="90658">MSDFTPRYKRLSYAVALALPFLCASAFAQESAPASDETVKLDDYTVEESVEDNLGIMPSTGNTGSSVFGVGKPLVETPRSVTEVSSELIQNYGLRDVNDLVRMTPGAYTGSFFGVAGSVSLRGEEADNYFRGMKRVQNSGNYTTPIRAASSVDIVRGPVSPAFGAGKIGGYMNFTPKSAKSGTSKYIEEPTGEVGMTVGSYDKYITHAEGGTPFTLGGRQGGVYAYYEKEDSKSYYDYVEPKSQLGQLAFDLDLTDNLRTEFGGQYLDADREQNAGWNRVTQDLIDHGTYITGAASDLNSRGSVLYPDDVRDGIAPGVGFPGGSGNALLDVFCSGGYSGCSLPAVDNGSLSNPGTKKLDHNETMTTKADRGETTLRTAYFDLIRDLGDGWELKNQSFYEDMDHYKYSSYGFTAKFDSYVWEDKLSLSFPMTLGEVATNNSVGVNYRYYNGIDREAYGDEIFDRRDITVGATPNDTFDSGHEGNVSLGNGQYRRPFTSQNFSVSKNTGAFAVSDMNWRNWNLTLGYRFDYYDVKASEKALSTAGTLIGDADGDGNPDWFSDDGTADSFNISLAYKTPWGVVPYFTYAESSSLATNSAGGIPVENVQNGSWIQDSKLREAGIKYSNPSGTVYAALAAFDQDRSYQDAQSGTDILVNSKGFEGELRWLIDKHFSMSAAASKTHVKEKGNPYTILNTAAVAAAMGVDPATLYGYRFYDASGSILGGEWDRGGVPEWVTSLYGNYTQPLGIGELNASLGFTWVDAQWADNQKQIRLPSYTVWNGSVGYDYKNWSTLFTVNNLFDEEYFTSANLFDSVLVMPSEGRTFTASLNYKF</sequence>
<evidence type="ECO:0000256" key="10">
    <source>
        <dbReference type="ARBA" id="ARBA00023136"/>
    </source>
</evidence>
<evidence type="ECO:0000313" key="16">
    <source>
        <dbReference type="EMBL" id="PZP25850.1"/>
    </source>
</evidence>
<keyword evidence="10 12" id="KW-0472">Membrane</keyword>
<dbReference type="RefSeq" id="WP_273229527.1">
    <property type="nucleotide sequence ID" value="NZ_QFOH01000004.1"/>
</dbReference>
<dbReference type="InterPro" id="IPR036942">
    <property type="entry name" value="Beta-barrel_TonB_sf"/>
</dbReference>
<keyword evidence="4" id="KW-0410">Iron transport</keyword>
<comment type="subcellular location">
    <subcellularLocation>
        <location evidence="1 12">Cell outer membrane</location>
        <topology evidence="1 12">Multi-pass membrane protein</topology>
    </subcellularLocation>
</comment>
<dbReference type="InterPro" id="IPR037066">
    <property type="entry name" value="Plug_dom_sf"/>
</dbReference>
<keyword evidence="5 12" id="KW-0812">Transmembrane</keyword>
<evidence type="ECO:0000256" key="12">
    <source>
        <dbReference type="PROSITE-ProRule" id="PRU01360"/>
    </source>
</evidence>
<feature type="signal peptide" evidence="14">
    <location>
        <begin position="1"/>
        <end position="28"/>
    </location>
</feature>
<comment type="similarity">
    <text evidence="12">Belongs to the TonB-dependent receptor family.</text>
</comment>
<keyword evidence="6 14" id="KW-0732">Signal</keyword>
<dbReference type="GO" id="GO:0015344">
    <property type="term" value="F:siderophore uptake transmembrane transporter activity"/>
    <property type="evidence" value="ECO:0007669"/>
    <property type="project" value="TreeGrafter"/>
</dbReference>
<evidence type="ECO:0000256" key="14">
    <source>
        <dbReference type="SAM" id="SignalP"/>
    </source>
</evidence>
<keyword evidence="11 12" id="KW-0998">Cell outer membrane</keyword>
<evidence type="ECO:0000256" key="3">
    <source>
        <dbReference type="ARBA" id="ARBA00022452"/>
    </source>
</evidence>
<dbReference type="InterPro" id="IPR012910">
    <property type="entry name" value="Plug_dom"/>
</dbReference>
<dbReference type="AlphaFoldDB" id="A0A2W5DBT9"/>
<feature type="chain" id="PRO_5015860669" evidence="14">
    <location>
        <begin position="29"/>
        <end position="830"/>
    </location>
</feature>
<evidence type="ECO:0000256" key="5">
    <source>
        <dbReference type="ARBA" id="ARBA00022692"/>
    </source>
</evidence>
<protein>
    <submittedName>
        <fullName evidence="16">TonB-dependent receptor</fullName>
    </submittedName>
</protein>
<evidence type="ECO:0000256" key="9">
    <source>
        <dbReference type="ARBA" id="ARBA00023077"/>
    </source>
</evidence>
<keyword evidence="8" id="KW-0406">Ion transport</keyword>
<feature type="short sequence motif" description="TonB C-terminal box" evidence="13">
    <location>
        <begin position="813"/>
        <end position="830"/>
    </location>
</feature>
<reference evidence="16 17" key="1">
    <citation type="submission" date="2017-08" db="EMBL/GenBank/DDBJ databases">
        <title>Infants hospitalized years apart are colonized by the same room-sourced microbial strains.</title>
        <authorList>
            <person name="Brooks B."/>
            <person name="Olm M.R."/>
            <person name="Firek B.A."/>
            <person name="Baker R."/>
            <person name="Thomas B.C."/>
            <person name="Morowitz M.J."/>
            <person name="Banfield J.F."/>
        </authorList>
    </citation>
    <scope>NUCLEOTIDE SEQUENCE [LARGE SCALE GENOMIC DNA]</scope>
    <source>
        <strain evidence="16">S2_009_000_R2_77</strain>
    </source>
</reference>
<evidence type="ECO:0000256" key="4">
    <source>
        <dbReference type="ARBA" id="ARBA00022496"/>
    </source>
</evidence>
<evidence type="ECO:0000256" key="13">
    <source>
        <dbReference type="PROSITE-ProRule" id="PRU10144"/>
    </source>
</evidence>
<dbReference type="Pfam" id="PF07715">
    <property type="entry name" value="Plug"/>
    <property type="match status" value="1"/>
</dbReference>
<evidence type="ECO:0000313" key="17">
    <source>
        <dbReference type="Proteomes" id="UP000249198"/>
    </source>
</evidence>
<name>A0A2W5DBT9_9PSED</name>
<evidence type="ECO:0000256" key="8">
    <source>
        <dbReference type="ARBA" id="ARBA00023065"/>
    </source>
</evidence>
<feature type="domain" description="TonB-dependent receptor plug" evidence="15">
    <location>
        <begin position="74"/>
        <end position="170"/>
    </location>
</feature>
<evidence type="ECO:0000259" key="15">
    <source>
        <dbReference type="Pfam" id="PF07715"/>
    </source>
</evidence>
<evidence type="ECO:0000256" key="7">
    <source>
        <dbReference type="ARBA" id="ARBA00023004"/>
    </source>
</evidence>
<comment type="caution">
    <text evidence="16">The sequence shown here is derived from an EMBL/GenBank/DDBJ whole genome shotgun (WGS) entry which is preliminary data.</text>
</comment>
<gene>
    <name evidence="16" type="ORF">DI599_04345</name>
</gene>